<dbReference type="Ensembl" id="ENSMSIT00000029549.1">
    <property type="protein sequence ID" value="ENSMSIP00000023428.1"/>
    <property type="gene ID" value="ENSMSIG00000019882.1"/>
</dbReference>
<dbReference type="AlphaFoldDB" id="A0A8C6HLU4"/>
<dbReference type="Proteomes" id="UP000694415">
    <property type="component" value="Unplaced"/>
</dbReference>
<reference evidence="2" key="2">
    <citation type="submission" date="2025-09" db="UniProtKB">
        <authorList>
            <consortium name="Ensembl"/>
        </authorList>
    </citation>
    <scope>IDENTIFICATION</scope>
</reference>
<organism evidence="2 3">
    <name type="scientific">Mus spicilegus</name>
    <name type="common">Mound-building mouse</name>
    <dbReference type="NCBI Taxonomy" id="10103"/>
    <lineage>
        <taxon>Eukaryota</taxon>
        <taxon>Metazoa</taxon>
        <taxon>Chordata</taxon>
        <taxon>Craniata</taxon>
        <taxon>Vertebrata</taxon>
        <taxon>Euteleostomi</taxon>
        <taxon>Mammalia</taxon>
        <taxon>Eutheria</taxon>
        <taxon>Euarchontoglires</taxon>
        <taxon>Glires</taxon>
        <taxon>Rodentia</taxon>
        <taxon>Myomorpha</taxon>
        <taxon>Muroidea</taxon>
        <taxon>Muridae</taxon>
        <taxon>Murinae</taxon>
        <taxon>Mus</taxon>
        <taxon>Mus</taxon>
    </lineage>
</organism>
<accession>A0A8C6HLU4</accession>
<evidence type="ECO:0000259" key="1">
    <source>
        <dbReference type="PROSITE" id="PS50404"/>
    </source>
</evidence>
<dbReference type="InterPro" id="IPR036249">
    <property type="entry name" value="Thioredoxin-like_sf"/>
</dbReference>
<dbReference type="PROSITE" id="PS50404">
    <property type="entry name" value="GST_NTER"/>
    <property type="match status" value="1"/>
</dbReference>
<feature type="domain" description="GST N-terminal" evidence="1">
    <location>
        <begin position="2"/>
        <end position="74"/>
    </location>
</feature>
<evidence type="ECO:0000313" key="3">
    <source>
        <dbReference type="Proteomes" id="UP000694415"/>
    </source>
</evidence>
<reference evidence="2" key="1">
    <citation type="submission" date="2025-08" db="UniProtKB">
        <authorList>
            <consortium name="Ensembl"/>
        </authorList>
    </citation>
    <scope>IDENTIFICATION</scope>
</reference>
<evidence type="ECO:0000313" key="2">
    <source>
        <dbReference type="Ensembl" id="ENSMSIP00000023428.1"/>
    </source>
</evidence>
<protein>
    <recommendedName>
        <fullName evidence="1">GST N-terminal domain-containing protein</fullName>
    </recommendedName>
</protein>
<proteinExistence type="predicted"/>
<dbReference type="SUPFAM" id="SSF52833">
    <property type="entry name" value="Thioredoxin-like"/>
    <property type="match status" value="1"/>
</dbReference>
<keyword evidence="3" id="KW-1185">Reference proteome</keyword>
<sequence length="74" mass="8571">MPLYTTVYFPSQGRCEGMHMLLADQGQSWKEEVVTIDTWIQADDNLELLIPLPPLPKCWDPRSDHLAHLRNPLK</sequence>
<dbReference type="Gene3D" id="3.40.30.10">
    <property type="entry name" value="Glutaredoxin"/>
    <property type="match status" value="1"/>
</dbReference>
<dbReference type="GeneTree" id="ENSGT00940000162460"/>
<name>A0A8C6HLU4_MUSSI</name>
<dbReference type="InterPro" id="IPR004045">
    <property type="entry name" value="Glutathione_S-Trfase_N"/>
</dbReference>